<reference evidence="3" key="1">
    <citation type="journal article" date="2009" name="PLoS Genet.">
        <title>Organised genome dynamics in the Escherichia coli species results in highly diverse adaptive paths.</title>
        <authorList>
            <person name="Touchon M."/>
            <person name="Hoede C."/>
            <person name="Tenaillon O."/>
            <person name="Barbe V."/>
            <person name="Baeriswyl S."/>
            <person name="Bidet P."/>
            <person name="Bingen E."/>
            <person name="Bonacorsi S."/>
            <person name="Bouchier C."/>
            <person name="Bouvet O."/>
            <person name="Calteau A."/>
            <person name="Chiapello H."/>
            <person name="Clermont O."/>
            <person name="Cruveiller S."/>
            <person name="Danchin A."/>
            <person name="Diard M."/>
            <person name="Dossat C."/>
            <person name="Karoui M.E."/>
            <person name="Frapy E."/>
            <person name="Garry L."/>
            <person name="Ghigo J.M."/>
            <person name="Gilles A.M."/>
            <person name="Johnson J."/>
            <person name="Le Bouguenec C."/>
            <person name="Lescat M."/>
            <person name="Mangenot S."/>
            <person name="Martinez-Jehanne V."/>
            <person name="Matic I."/>
            <person name="Nassif X."/>
            <person name="Oztas S."/>
            <person name="Petit M.A."/>
            <person name="Pichon C."/>
            <person name="Rouy Z."/>
            <person name="Ruf C.S."/>
            <person name="Schneider D."/>
            <person name="Tourret J."/>
            <person name="Vacherie B."/>
            <person name="Vallenet D."/>
            <person name="Medigue C."/>
            <person name="Rocha E.P.C."/>
            <person name="Denamur E."/>
        </authorList>
    </citation>
    <scope>NUCLEOTIDE SEQUENCE [LARGE SCALE GENOMIC DNA]</scope>
    <source>
        <strain evidence="3">S88 / ExPEC</strain>
    </source>
</reference>
<name>B7MNC6_ECO45</name>
<dbReference type="Proteomes" id="UP000000747">
    <property type="component" value="Chromosome"/>
</dbReference>
<dbReference type="HOGENOM" id="CLU_084403_0_0_6"/>
<keyword evidence="3" id="KW-1185">Reference proteome</keyword>
<feature type="transmembrane region" description="Helical" evidence="1">
    <location>
        <begin position="194"/>
        <end position="214"/>
    </location>
</feature>
<keyword evidence="1" id="KW-0472">Membrane</keyword>
<keyword evidence="1" id="KW-1133">Transmembrane helix</keyword>
<feature type="transmembrane region" description="Helical" evidence="1">
    <location>
        <begin position="21"/>
        <end position="45"/>
    </location>
</feature>
<feature type="transmembrane region" description="Helical" evidence="1">
    <location>
        <begin position="65"/>
        <end position="87"/>
    </location>
</feature>
<proteinExistence type="predicted"/>
<evidence type="ECO:0000256" key="1">
    <source>
        <dbReference type="SAM" id="Phobius"/>
    </source>
</evidence>
<sequence>MFQVKDKMKDLFGLLIYIIKKYGFIIVVAIIMVSPVMNFVLKTSLSDIQLESSSIVNLINEKKEFILFTATALVFVGSFVAIMTSYLNKGIGGRDIENTRYIFHKEIVKLNKKLSEIENRTSSGVSIEITESEREKLISDAKKRIIGNTILLADNSLKSDISDFKKSYSLHKLHTDMVLRLESEIDRLNRRGGLNLAIGTIIALTGILSLAYFLYSAPDIVDGVGFFIHHLPKLSFVIVVELFAYFFLRLYKNGFDEIKYFQNEITNIEMKVMSLKYAQEFKNEDMIKELAMLLMKTERNFILEKGQTTVSIEKDRLQNLSDSKLTTMISEIIKLKQK</sequence>
<evidence type="ECO:0000313" key="3">
    <source>
        <dbReference type="Proteomes" id="UP000000747"/>
    </source>
</evidence>
<protein>
    <submittedName>
        <fullName evidence="2">Uncharacterized protein</fullName>
    </submittedName>
</protein>
<feature type="transmembrane region" description="Helical" evidence="1">
    <location>
        <begin position="234"/>
        <end position="251"/>
    </location>
</feature>
<dbReference type="KEGG" id="ecz:ECS88_4997"/>
<evidence type="ECO:0000313" key="2">
    <source>
        <dbReference type="EMBL" id="CAR06139.1"/>
    </source>
</evidence>
<dbReference type="EMBL" id="CU928161">
    <property type="protein sequence ID" value="CAR06139.1"/>
    <property type="molecule type" value="Genomic_DNA"/>
</dbReference>
<dbReference type="AlphaFoldDB" id="B7MNC6"/>
<gene>
    <name evidence="2" type="ordered locus">ECS88_4997</name>
</gene>
<accession>B7MNC6</accession>
<keyword evidence="1" id="KW-0812">Transmembrane</keyword>
<organism evidence="2 3">
    <name type="scientific">Escherichia coli O45:K1 (strain S88 / ExPEC)</name>
    <dbReference type="NCBI Taxonomy" id="585035"/>
    <lineage>
        <taxon>Bacteria</taxon>
        <taxon>Pseudomonadati</taxon>
        <taxon>Pseudomonadota</taxon>
        <taxon>Gammaproteobacteria</taxon>
        <taxon>Enterobacterales</taxon>
        <taxon>Enterobacteriaceae</taxon>
        <taxon>Escherichia</taxon>
    </lineage>
</organism>